<organism evidence="3">
    <name type="scientific">marine sediment metagenome</name>
    <dbReference type="NCBI Taxonomy" id="412755"/>
    <lineage>
        <taxon>unclassified sequences</taxon>
        <taxon>metagenomes</taxon>
        <taxon>ecological metagenomes</taxon>
    </lineage>
</organism>
<dbReference type="InterPro" id="IPR020625">
    <property type="entry name" value="Schiff_base-form_aldolases_AS"/>
</dbReference>
<dbReference type="Pfam" id="PF00701">
    <property type="entry name" value="DHDPS"/>
    <property type="match status" value="1"/>
</dbReference>
<comment type="caution">
    <text evidence="3">The sequence shown here is derived from an EMBL/GenBank/DDBJ whole genome shotgun (WGS) entry which is preliminary data.</text>
</comment>
<dbReference type="PROSITE" id="PS00666">
    <property type="entry name" value="DHDPS_2"/>
    <property type="match status" value="1"/>
</dbReference>
<keyword evidence="2" id="KW-0704">Schiff base</keyword>
<feature type="non-terminal residue" evidence="3">
    <location>
        <position position="1"/>
    </location>
</feature>
<proteinExistence type="predicted"/>
<dbReference type="AlphaFoldDB" id="X1EV74"/>
<dbReference type="PRINTS" id="PR00146">
    <property type="entry name" value="DHPICSNTHASE"/>
</dbReference>
<dbReference type="InterPro" id="IPR013785">
    <property type="entry name" value="Aldolase_TIM"/>
</dbReference>
<dbReference type="GO" id="GO:0044281">
    <property type="term" value="P:small molecule metabolic process"/>
    <property type="evidence" value="ECO:0007669"/>
    <property type="project" value="UniProtKB-ARBA"/>
</dbReference>
<evidence type="ECO:0000256" key="1">
    <source>
        <dbReference type="ARBA" id="ARBA00023239"/>
    </source>
</evidence>
<dbReference type="InterPro" id="IPR002220">
    <property type="entry name" value="DapA-like"/>
</dbReference>
<dbReference type="SUPFAM" id="SSF51569">
    <property type="entry name" value="Aldolase"/>
    <property type="match status" value="1"/>
</dbReference>
<evidence type="ECO:0008006" key="4">
    <source>
        <dbReference type="Google" id="ProtNLM"/>
    </source>
</evidence>
<protein>
    <recommendedName>
        <fullName evidence="4">4-hydroxy-tetrahydrodipicolinate synthase</fullName>
    </recommendedName>
</protein>
<dbReference type="GO" id="GO:0008840">
    <property type="term" value="F:4-hydroxy-tetrahydrodipicolinate synthase activity"/>
    <property type="evidence" value="ECO:0007669"/>
    <property type="project" value="TreeGrafter"/>
</dbReference>
<dbReference type="Gene3D" id="3.20.20.70">
    <property type="entry name" value="Aldolase class I"/>
    <property type="match status" value="1"/>
</dbReference>
<dbReference type="SMART" id="SM01130">
    <property type="entry name" value="DHDPS"/>
    <property type="match status" value="1"/>
</dbReference>
<evidence type="ECO:0000313" key="3">
    <source>
        <dbReference type="EMBL" id="GAH21069.1"/>
    </source>
</evidence>
<dbReference type="EMBL" id="BARU01000472">
    <property type="protein sequence ID" value="GAH21069.1"/>
    <property type="molecule type" value="Genomic_DNA"/>
</dbReference>
<accession>X1EV74</accession>
<dbReference type="PANTHER" id="PTHR12128">
    <property type="entry name" value="DIHYDRODIPICOLINATE SYNTHASE"/>
    <property type="match status" value="1"/>
</dbReference>
<evidence type="ECO:0000256" key="2">
    <source>
        <dbReference type="ARBA" id="ARBA00023270"/>
    </source>
</evidence>
<dbReference type="PANTHER" id="PTHR12128:SF66">
    <property type="entry name" value="4-HYDROXY-2-OXOGLUTARATE ALDOLASE, MITOCHONDRIAL"/>
    <property type="match status" value="1"/>
</dbReference>
<keyword evidence="1" id="KW-0456">Lyase</keyword>
<sequence length="154" mass="16579">LDLTSHAKEAGADGALIITPYYNKPTQKGLYLHFKKIAEEVDIPIVVYNVPSRTGVNILPETLAELAELKNIVAVKEASGNLDQMTHIVELCGDKITLLSGDDKLLLPLLSIGGKGVISVVANIIPGDVSNMVREFAYKIINKSLEEAGIKVTN</sequence>
<name>X1EV74_9ZZZZ</name>
<reference evidence="3" key="1">
    <citation type="journal article" date="2014" name="Front. Microbiol.">
        <title>High frequency of phylogenetically diverse reductive dehalogenase-homologous genes in deep subseafloor sedimentary metagenomes.</title>
        <authorList>
            <person name="Kawai M."/>
            <person name="Futagami T."/>
            <person name="Toyoda A."/>
            <person name="Takaki Y."/>
            <person name="Nishi S."/>
            <person name="Hori S."/>
            <person name="Arai W."/>
            <person name="Tsubouchi T."/>
            <person name="Morono Y."/>
            <person name="Uchiyama I."/>
            <person name="Ito T."/>
            <person name="Fujiyama A."/>
            <person name="Inagaki F."/>
            <person name="Takami H."/>
        </authorList>
    </citation>
    <scope>NUCLEOTIDE SEQUENCE</scope>
    <source>
        <strain evidence="3">Expedition CK06-06</strain>
    </source>
</reference>
<gene>
    <name evidence="3" type="ORF">S03H2_01580</name>
</gene>
<dbReference type="GO" id="GO:0005829">
    <property type="term" value="C:cytosol"/>
    <property type="evidence" value="ECO:0007669"/>
    <property type="project" value="TreeGrafter"/>
</dbReference>